<keyword evidence="2" id="KW-0067">ATP-binding</keyword>
<proteinExistence type="predicted"/>
<accession>A0A090Q780</accession>
<dbReference type="SUPFAM" id="SSF52540">
    <property type="entry name" value="P-loop containing nucleoside triphosphate hydrolases"/>
    <property type="match status" value="1"/>
</dbReference>
<dbReference type="CDD" id="cd17933">
    <property type="entry name" value="DEXSc_RecD-like"/>
    <property type="match status" value="1"/>
</dbReference>
<dbReference type="InterPro" id="IPR027785">
    <property type="entry name" value="UvrD-like_helicase_C"/>
</dbReference>
<reference evidence="3" key="1">
    <citation type="journal article" date="2014" name="Genome Announc.">
        <title>Draft Genome Sequences of Marine Flavobacterium Nonlabens Strains NR17, NR24, NR27, NR32, NR33, and Ara13.</title>
        <authorList>
            <person name="Nakanishi M."/>
            <person name="Meirelles P."/>
            <person name="Suzuki R."/>
            <person name="Takatani N."/>
            <person name="Mino S."/>
            <person name="Suda W."/>
            <person name="Oshima K."/>
            <person name="Hattori M."/>
            <person name="Ohkuma M."/>
            <person name="Hosokawa M."/>
            <person name="Miyashita K."/>
            <person name="Thompson F.L."/>
            <person name="Niwa A."/>
            <person name="Sawabe T."/>
            <person name="Sawabe T."/>
        </authorList>
    </citation>
    <scope>NUCLEOTIDE SEQUENCE [LARGE SCALE GENOMIC DNA]</scope>
    <source>
        <strain evidence="3">JCM 19294</strain>
    </source>
</reference>
<dbReference type="Gene3D" id="3.40.50.300">
    <property type="entry name" value="P-loop containing nucleotide triphosphate hydrolases"/>
    <property type="match status" value="3"/>
</dbReference>
<dbReference type="PANTHER" id="PTHR43788">
    <property type="entry name" value="DNA2/NAM7 HELICASE FAMILY MEMBER"/>
    <property type="match status" value="1"/>
</dbReference>
<organism evidence="3 4">
    <name type="scientific">Nonlabens tegetincola</name>
    <dbReference type="NCBI Taxonomy" id="323273"/>
    <lineage>
        <taxon>Bacteria</taxon>
        <taxon>Pseudomonadati</taxon>
        <taxon>Bacteroidota</taxon>
        <taxon>Flavobacteriia</taxon>
        <taxon>Flavobacteriales</taxon>
        <taxon>Flavobacteriaceae</taxon>
        <taxon>Nonlabens</taxon>
    </lineage>
</organism>
<gene>
    <name evidence="3" type="ORF">JCM19294_154</name>
</gene>
<dbReference type="GO" id="GO:0005524">
    <property type="term" value="F:ATP binding"/>
    <property type="evidence" value="ECO:0007669"/>
    <property type="project" value="UniProtKB-KW"/>
</dbReference>
<dbReference type="CDD" id="cd18809">
    <property type="entry name" value="SF1_C_RecD"/>
    <property type="match status" value="1"/>
</dbReference>
<evidence type="ECO:0000256" key="1">
    <source>
        <dbReference type="ARBA" id="ARBA00022741"/>
    </source>
</evidence>
<dbReference type="Gene3D" id="2.30.30.940">
    <property type="match status" value="1"/>
</dbReference>
<comment type="caution">
    <text evidence="3">The sequence shown here is derived from an EMBL/GenBank/DDBJ whole genome shotgun (WGS) entry which is preliminary data.</text>
</comment>
<dbReference type="Pfam" id="PF13604">
    <property type="entry name" value="AAA_30"/>
    <property type="match status" value="1"/>
</dbReference>
<evidence type="ECO:0000313" key="3">
    <source>
        <dbReference type="EMBL" id="GAK97618.1"/>
    </source>
</evidence>
<dbReference type="InterPro" id="IPR050534">
    <property type="entry name" value="Coronavir_polyprotein_1ab"/>
</dbReference>
<dbReference type="EMBL" id="BBML01000006">
    <property type="protein sequence ID" value="GAK97618.1"/>
    <property type="molecule type" value="Genomic_DNA"/>
</dbReference>
<evidence type="ECO:0000313" key="4">
    <source>
        <dbReference type="Proteomes" id="UP000029221"/>
    </source>
</evidence>
<dbReference type="RefSeq" id="WP_042279330.1">
    <property type="nucleotide sequence ID" value="NZ_BBML01000006.1"/>
</dbReference>
<dbReference type="eggNOG" id="COG0507">
    <property type="taxonomic scope" value="Bacteria"/>
</dbReference>
<dbReference type="PANTHER" id="PTHR43788:SF6">
    <property type="entry name" value="DNA HELICASE B"/>
    <property type="match status" value="1"/>
</dbReference>
<dbReference type="STRING" id="319236.BST91_06260"/>
<keyword evidence="4" id="KW-1185">Reference proteome</keyword>
<dbReference type="AlphaFoldDB" id="A0A090Q780"/>
<keyword evidence="1" id="KW-0547">Nucleotide-binding</keyword>
<sequence>MDVSSFYKELKDQFPFEPTNQQDIALHQLSDFILDKKNKDRTFLLKGYAGTGKTTLISVLVKAIWKVRVGTVLLAPTGRAAKVISNYSSRQAATIHREIYYPKGQGSGSVEFTLKKNKHRNTLFIVDEASMIPDVVSEGKLFGATGSLLDDLIQYVYEGSNCKLLIIGDTAQLPPVKLEVSPALDERIIEQRYLKEVTSIELDEVKRQTDKSGILYNATGIRNHIEEQDYNFKFNVQPYNDIKRLIDGHEIIDTINSAYDINGHEETAIIVRSNKRANLYNQQIRSRILFRESELSAGDFLMVVKNNYHWLKPTSDAGFIANGDIIEILEIFSFKELYGFKFANVKVRMVDYPDMKPFETTLLLDTLTSESPSLTYEQSNKLYQEVRMDYLKLPKWKQYKEIKANQYFNALQVKFSYAITCHKSQGGQWENVIVEQPYLPDGPSKDYLRWLYTACTRAKTNLYLIGFNKDHFIES</sequence>
<dbReference type="InterPro" id="IPR027417">
    <property type="entry name" value="P-loop_NTPase"/>
</dbReference>
<dbReference type="Pfam" id="PF13538">
    <property type="entry name" value="UvrD_C_2"/>
    <property type="match status" value="1"/>
</dbReference>
<keyword evidence="3" id="KW-0378">Hydrolase</keyword>
<dbReference type="Proteomes" id="UP000029221">
    <property type="component" value="Unassembled WGS sequence"/>
</dbReference>
<protein>
    <submittedName>
        <fullName evidence="3">RecD-like DNA helicase Atu2026</fullName>
    </submittedName>
</protein>
<name>A0A090Q780_9FLAO</name>
<evidence type="ECO:0000256" key="2">
    <source>
        <dbReference type="ARBA" id="ARBA00022840"/>
    </source>
</evidence>
<keyword evidence="3" id="KW-0347">Helicase</keyword>
<dbReference type="GO" id="GO:0003678">
    <property type="term" value="F:DNA helicase activity"/>
    <property type="evidence" value="ECO:0007669"/>
    <property type="project" value="UniProtKB-ARBA"/>
</dbReference>